<dbReference type="PANTHER" id="PTHR31633">
    <property type="entry name" value="H/ACA RIBONUCLEOPROTEIN COMPLEX NON-CORE SUBUNIT NAF1"/>
    <property type="match status" value="1"/>
</dbReference>
<keyword evidence="7" id="KW-0694">RNA-binding</keyword>
<dbReference type="InterPro" id="IPR009000">
    <property type="entry name" value="Transl_B-barrel_sf"/>
</dbReference>
<dbReference type="GO" id="GO:0005732">
    <property type="term" value="C:sno(s)RNA-containing ribonucleoprotein complex"/>
    <property type="evidence" value="ECO:0007669"/>
    <property type="project" value="InterPro"/>
</dbReference>
<evidence type="ECO:0000256" key="2">
    <source>
        <dbReference type="ARBA" id="ARBA00009801"/>
    </source>
</evidence>
<feature type="compositionally biased region" description="Low complexity" evidence="9">
    <location>
        <begin position="189"/>
        <end position="201"/>
    </location>
</feature>
<feature type="compositionally biased region" description="Acidic residues" evidence="9">
    <location>
        <begin position="174"/>
        <end position="188"/>
    </location>
</feature>
<dbReference type="GO" id="GO:0001522">
    <property type="term" value="P:pseudouridine synthesis"/>
    <property type="evidence" value="ECO:0007669"/>
    <property type="project" value="InterPro"/>
</dbReference>
<feature type="region of interest" description="Disordered" evidence="9">
    <location>
        <begin position="155"/>
        <end position="298"/>
    </location>
</feature>
<keyword evidence="8" id="KW-0539">Nucleus</keyword>
<accession>A0A1Q3D592</accession>
<keyword evidence="4" id="KW-0690">Ribosome biogenesis</keyword>
<dbReference type="Proteomes" id="UP000187406">
    <property type="component" value="Unassembled WGS sequence"/>
</dbReference>
<evidence type="ECO:0000256" key="8">
    <source>
        <dbReference type="ARBA" id="ARBA00023242"/>
    </source>
</evidence>
<evidence type="ECO:0000256" key="7">
    <source>
        <dbReference type="ARBA" id="ARBA00022884"/>
    </source>
</evidence>
<name>A0A1Q3D592_CEPFO</name>
<keyword evidence="5" id="KW-0698">rRNA processing</keyword>
<dbReference type="GO" id="GO:0005634">
    <property type="term" value="C:nucleus"/>
    <property type="evidence" value="ECO:0007669"/>
    <property type="project" value="UniProtKB-SubCell"/>
</dbReference>
<dbReference type="GO" id="GO:0003723">
    <property type="term" value="F:RNA binding"/>
    <property type="evidence" value="ECO:0007669"/>
    <property type="project" value="UniProtKB-KW"/>
</dbReference>
<protein>
    <recommendedName>
        <fullName evidence="3">H/ACA ribonucleoprotein complex non-core subunit NAF1</fullName>
    </recommendedName>
</protein>
<comment type="caution">
    <text evidence="10">The sequence shown here is derived from an EMBL/GenBank/DDBJ whole genome shotgun (WGS) entry which is preliminary data.</text>
</comment>
<evidence type="ECO:0000256" key="4">
    <source>
        <dbReference type="ARBA" id="ARBA00022517"/>
    </source>
</evidence>
<evidence type="ECO:0000256" key="1">
    <source>
        <dbReference type="ARBA" id="ARBA00004123"/>
    </source>
</evidence>
<sequence>MVEFSPEPTIERKILHNQPSKPKTLEDTIDPLEAKTNDFSFADSLFDFDSLKDWFEDKPNPDRFSLGNIDFGTLEKNLKMGDDDFVSKSHDEEPISHASGPIFGASKPVVDGVEPSVDGSGCVVKVMVEEREIEGSMGCCIQKQMQKVCLVGGSGSGSVDVEGSVSKSVKMSEEEKEEDSESSEESDSESSSSSSCSSSTSDDSDVVEEEKEEGKGKVEVKKEQVETEEGEISGDGGEGMVGWSDRDDSGGEEAEDSEVMVGGSEVEFDDADLEDEDEDGVGGGATQRPIRSKNEIQDLPPVPPVDVTLQPHHQTLPVGFVSSIIGVKIIVEGVEKHNPLNEGSILWITESRALLGLVDEIFGPVKNPYYVVRYNSESEVPTGIHEGTSVSFVPEFANHVLNDQNLHKKGYDASNENDEELSDEIEFSDDEKEAEYRRMQKMAKRGINDQKPGNMKKNRKKVKERNERQNNARHSAQQTPIRAGQQPPSQTQYHVSPAATSLAGNNCQSSSAIRPGFVSGAGIIPPFPPMAQPMGFINPSNGIWANGMLCQQPQSAVFPNGYPNNGIPMFPQNLNQHPYQMPMQNLMPFHQQFDPSQRSLPNVGFPGGQSNFFAAPNAPWLGPASQIGFNQATFGMGLQGQPTHPSANVGEQGIQQPAVFQQQPAVFPGNFEASPQFNMPPSSTRSRKLYHHRGGGHSARGRGQR</sequence>
<feature type="compositionally biased region" description="Low complexity" evidence="9">
    <location>
        <begin position="157"/>
        <end position="169"/>
    </location>
</feature>
<evidence type="ECO:0000313" key="11">
    <source>
        <dbReference type="Proteomes" id="UP000187406"/>
    </source>
</evidence>
<organism evidence="10 11">
    <name type="scientific">Cephalotus follicularis</name>
    <name type="common">Albany pitcher plant</name>
    <dbReference type="NCBI Taxonomy" id="3775"/>
    <lineage>
        <taxon>Eukaryota</taxon>
        <taxon>Viridiplantae</taxon>
        <taxon>Streptophyta</taxon>
        <taxon>Embryophyta</taxon>
        <taxon>Tracheophyta</taxon>
        <taxon>Spermatophyta</taxon>
        <taxon>Magnoliopsida</taxon>
        <taxon>eudicotyledons</taxon>
        <taxon>Gunneridae</taxon>
        <taxon>Pentapetalae</taxon>
        <taxon>rosids</taxon>
        <taxon>fabids</taxon>
        <taxon>Oxalidales</taxon>
        <taxon>Cephalotaceae</taxon>
        <taxon>Cephalotus</taxon>
    </lineage>
</organism>
<feature type="compositionally biased region" description="Basic residues" evidence="9">
    <location>
        <begin position="685"/>
        <end position="705"/>
    </location>
</feature>
<dbReference type="AlphaFoldDB" id="A0A1Q3D592"/>
<keyword evidence="11" id="KW-1185">Reference proteome</keyword>
<reference evidence="11" key="1">
    <citation type="submission" date="2016-04" db="EMBL/GenBank/DDBJ databases">
        <title>Cephalotus genome sequencing.</title>
        <authorList>
            <person name="Fukushima K."/>
            <person name="Hasebe M."/>
            <person name="Fang X."/>
        </authorList>
    </citation>
    <scope>NUCLEOTIDE SEQUENCE [LARGE SCALE GENOMIC DNA]</scope>
    <source>
        <strain evidence="11">cv. St1</strain>
    </source>
</reference>
<feature type="compositionally biased region" description="Acidic residues" evidence="9">
    <location>
        <begin position="415"/>
        <end position="433"/>
    </location>
</feature>
<dbReference type="GO" id="GO:0000493">
    <property type="term" value="P:box H/ACA snoRNP assembly"/>
    <property type="evidence" value="ECO:0007669"/>
    <property type="project" value="InterPro"/>
</dbReference>
<feature type="compositionally biased region" description="Basic residues" evidence="9">
    <location>
        <begin position="454"/>
        <end position="463"/>
    </location>
</feature>
<dbReference type="FunFam" id="2.40.10.230:FF:000002">
    <property type="entry name" value="H/ACA ribonucleoprotein complex non-core subunit NAF1"/>
    <property type="match status" value="1"/>
</dbReference>
<feature type="compositionally biased region" description="Acidic residues" evidence="9">
    <location>
        <begin position="266"/>
        <end position="280"/>
    </location>
</feature>
<evidence type="ECO:0000256" key="6">
    <source>
        <dbReference type="ARBA" id="ARBA00022553"/>
    </source>
</evidence>
<dbReference type="InParanoid" id="A0A1Q3D592"/>
<feature type="compositionally biased region" description="Polar residues" evidence="9">
    <location>
        <begin position="472"/>
        <end position="495"/>
    </location>
</feature>
<evidence type="ECO:0000256" key="9">
    <source>
        <dbReference type="SAM" id="MobiDB-lite"/>
    </source>
</evidence>
<feature type="compositionally biased region" description="Polar residues" evidence="9">
    <location>
        <begin position="673"/>
        <end position="684"/>
    </location>
</feature>
<dbReference type="STRING" id="3775.A0A1Q3D592"/>
<feature type="compositionally biased region" description="Acidic residues" evidence="9">
    <location>
        <begin position="202"/>
        <end position="211"/>
    </location>
</feature>
<proteinExistence type="inferred from homology"/>
<evidence type="ECO:0000256" key="5">
    <source>
        <dbReference type="ARBA" id="ARBA00022552"/>
    </source>
</evidence>
<dbReference type="OrthoDB" id="21550at2759"/>
<comment type="subcellular location">
    <subcellularLocation>
        <location evidence="1">Nucleus</location>
    </subcellularLocation>
</comment>
<dbReference type="InterPro" id="IPR007504">
    <property type="entry name" value="H/ACA_rnp_Gar1/Naf1"/>
</dbReference>
<dbReference type="PANTHER" id="PTHR31633:SF1">
    <property type="entry name" value="H_ACA RIBONUCLEOPROTEIN COMPLEX NON-CORE SUBUNIT NAF1"/>
    <property type="match status" value="1"/>
</dbReference>
<dbReference type="GO" id="GO:0006364">
    <property type="term" value="P:rRNA processing"/>
    <property type="evidence" value="ECO:0007669"/>
    <property type="project" value="UniProtKB-KW"/>
</dbReference>
<dbReference type="InterPro" id="IPR040309">
    <property type="entry name" value="Naf1"/>
</dbReference>
<dbReference type="Pfam" id="PF04410">
    <property type="entry name" value="Gar1"/>
    <property type="match status" value="1"/>
</dbReference>
<feature type="region of interest" description="Disordered" evidence="9">
    <location>
        <begin position="410"/>
        <end position="495"/>
    </location>
</feature>
<evidence type="ECO:0000256" key="3">
    <source>
        <dbReference type="ARBA" id="ARBA00021438"/>
    </source>
</evidence>
<dbReference type="EMBL" id="BDDD01004426">
    <property type="protein sequence ID" value="GAV87650.1"/>
    <property type="molecule type" value="Genomic_DNA"/>
</dbReference>
<dbReference type="Gene3D" id="2.40.10.230">
    <property type="entry name" value="Probable tRNA pseudouridine synthase domain"/>
    <property type="match status" value="1"/>
</dbReference>
<feature type="region of interest" description="Disordered" evidence="9">
    <location>
        <begin position="1"/>
        <end position="24"/>
    </location>
</feature>
<feature type="region of interest" description="Disordered" evidence="9">
    <location>
        <begin position="668"/>
        <end position="705"/>
    </location>
</feature>
<feature type="compositionally biased region" description="Basic and acidic residues" evidence="9">
    <location>
        <begin position="212"/>
        <end position="225"/>
    </location>
</feature>
<comment type="similarity">
    <text evidence="2">Belongs to the NAF1 family.</text>
</comment>
<gene>
    <name evidence="10" type="ORF">CFOL_v3_31076</name>
</gene>
<dbReference type="InterPro" id="IPR038664">
    <property type="entry name" value="Gar1/Naf1_Cbf5-bd_sf"/>
</dbReference>
<evidence type="ECO:0000313" key="10">
    <source>
        <dbReference type="EMBL" id="GAV87650.1"/>
    </source>
</evidence>
<keyword evidence="6" id="KW-0597">Phosphoprotein</keyword>
<dbReference type="SUPFAM" id="SSF50447">
    <property type="entry name" value="Translation proteins"/>
    <property type="match status" value="1"/>
</dbReference>